<evidence type="ECO:0000256" key="1">
    <source>
        <dbReference type="SAM" id="MobiDB-lite"/>
    </source>
</evidence>
<dbReference type="OrthoDB" id="4161364at2759"/>
<proteinExistence type="predicted"/>
<protein>
    <submittedName>
        <fullName evidence="2">Rhinocladiella mackenziei CBS 650.93 unplaced genomic scaffold supercont1.2, whole genome shotgun sequence</fullName>
    </submittedName>
</protein>
<feature type="compositionally biased region" description="Polar residues" evidence="1">
    <location>
        <begin position="1"/>
        <end position="31"/>
    </location>
</feature>
<dbReference type="AlphaFoldDB" id="A0A0D2HCP4"/>
<gene>
    <name evidence="2" type="ORF">Z518_02899</name>
</gene>
<accession>A0A0D2HCP4</accession>
<dbReference type="RefSeq" id="XP_013275379.1">
    <property type="nucleotide sequence ID" value="XM_013419925.1"/>
</dbReference>
<dbReference type="GeneID" id="25290970"/>
<reference evidence="2 3" key="1">
    <citation type="submission" date="2015-01" db="EMBL/GenBank/DDBJ databases">
        <title>The Genome Sequence of Rhinocladiella mackenzie CBS 650.93.</title>
        <authorList>
            <consortium name="The Broad Institute Genomics Platform"/>
            <person name="Cuomo C."/>
            <person name="de Hoog S."/>
            <person name="Gorbushina A."/>
            <person name="Stielow B."/>
            <person name="Teixiera M."/>
            <person name="Abouelleil A."/>
            <person name="Chapman S.B."/>
            <person name="Priest M."/>
            <person name="Young S.K."/>
            <person name="Wortman J."/>
            <person name="Nusbaum C."/>
            <person name="Birren B."/>
        </authorList>
    </citation>
    <scope>NUCLEOTIDE SEQUENCE [LARGE SCALE GENOMIC DNA]</scope>
    <source>
        <strain evidence="2 3">CBS 650.93</strain>
    </source>
</reference>
<sequence>MASSPSSPNIHAKTQQGHSQDQNENQTPNTDTDLDQLNVVLDAIRSNLSNVLRTWGRESVQYQSALAIMQSYWAENLDRLKGKAKAEVGAEVYDVKLKKMEMGIEELMRDLRLD</sequence>
<feature type="region of interest" description="Disordered" evidence="1">
    <location>
        <begin position="1"/>
        <end position="33"/>
    </location>
</feature>
<dbReference type="Proteomes" id="UP000053617">
    <property type="component" value="Unassembled WGS sequence"/>
</dbReference>
<evidence type="ECO:0000313" key="2">
    <source>
        <dbReference type="EMBL" id="KIX08243.1"/>
    </source>
</evidence>
<dbReference type="HOGENOM" id="CLU_2122425_0_0_1"/>
<organism evidence="2 3">
    <name type="scientific">Rhinocladiella mackenziei CBS 650.93</name>
    <dbReference type="NCBI Taxonomy" id="1442369"/>
    <lineage>
        <taxon>Eukaryota</taxon>
        <taxon>Fungi</taxon>
        <taxon>Dikarya</taxon>
        <taxon>Ascomycota</taxon>
        <taxon>Pezizomycotina</taxon>
        <taxon>Eurotiomycetes</taxon>
        <taxon>Chaetothyriomycetidae</taxon>
        <taxon>Chaetothyriales</taxon>
        <taxon>Herpotrichiellaceae</taxon>
        <taxon>Rhinocladiella</taxon>
    </lineage>
</organism>
<name>A0A0D2HCP4_9EURO</name>
<dbReference type="VEuPathDB" id="FungiDB:Z518_02899"/>
<dbReference type="EMBL" id="KN847476">
    <property type="protein sequence ID" value="KIX08243.1"/>
    <property type="molecule type" value="Genomic_DNA"/>
</dbReference>
<evidence type="ECO:0000313" key="3">
    <source>
        <dbReference type="Proteomes" id="UP000053617"/>
    </source>
</evidence>
<keyword evidence="3" id="KW-1185">Reference proteome</keyword>